<sequence length="365" mass="41908" precursor="true">MLRIILSIVAIINASYCSAEEMSWIQVSLDGNGFEQTGTNQPFVPWGFNYDHEGDGKLLEDYWDDEWKTVEEAFQEMKVLGANVVRIHLQFGKFMDSPIQPKKASLNRLVKLLELAERTGLYLDVTGLGCYHKQDVPAWYDELSESERWQAQAVFWEAIAKTCANSPAVFCYDLMNEPVVPGGTRKRTDWLGPAFGDKHFVQFITLEQGGRERTEIARDWIHTLVTAIHKHDKRHLITVGMVPWSLDRPGLNSGFDPMKVAGDLDFIAMHIYPEQNKLEEAIQTLKGFKQVGKPLIIEEIFPLKCNVDELKQFITRSREYATGWLGFYWGTTPQQYREKPEDLPASITLGWLEFFQKNAPEFQAH</sequence>
<evidence type="ECO:0000256" key="4">
    <source>
        <dbReference type="SAM" id="SignalP"/>
    </source>
</evidence>
<feature type="domain" description="Glycoside hydrolase family 5" evidence="5">
    <location>
        <begin position="63"/>
        <end position="330"/>
    </location>
</feature>
<evidence type="ECO:0000256" key="2">
    <source>
        <dbReference type="ARBA" id="ARBA00023295"/>
    </source>
</evidence>
<comment type="similarity">
    <text evidence="3">Belongs to the glycosyl hydrolase 5 (cellulase A) family.</text>
</comment>
<dbReference type="EMBL" id="SJPG01000001">
    <property type="protein sequence ID" value="TWT61434.1"/>
    <property type="molecule type" value="Genomic_DNA"/>
</dbReference>
<evidence type="ECO:0000259" key="5">
    <source>
        <dbReference type="Pfam" id="PF00150"/>
    </source>
</evidence>
<proteinExistence type="inferred from homology"/>
<dbReference type="AlphaFoldDB" id="A0A5C5XF63"/>
<protein>
    <submittedName>
        <fullName evidence="6">Cellulase (Glycosyl hydrolase family 5)</fullName>
    </submittedName>
</protein>
<keyword evidence="1 3" id="KW-0378">Hydrolase</keyword>
<evidence type="ECO:0000256" key="1">
    <source>
        <dbReference type="ARBA" id="ARBA00022801"/>
    </source>
</evidence>
<dbReference type="Pfam" id="PF00150">
    <property type="entry name" value="Cellulase"/>
    <property type="match status" value="1"/>
</dbReference>
<dbReference type="InterPro" id="IPR017853">
    <property type="entry name" value="GH"/>
</dbReference>
<feature type="chain" id="PRO_5022785502" evidence="4">
    <location>
        <begin position="20"/>
        <end position="365"/>
    </location>
</feature>
<evidence type="ECO:0000256" key="3">
    <source>
        <dbReference type="RuleBase" id="RU361153"/>
    </source>
</evidence>
<dbReference type="Gene3D" id="3.20.20.80">
    <property type="entry name" value="Glycosidases"/>
    <property type="match status" value="1"/>
</dbReference>
<dbReference type="RefSeq" id="WP_146503428.1">
    <property type="nucleotide sequence ID" value="NZ_SJPG01000001.1"/>
</dbReference>
<comment type="caution">
    <text evidence="6">The sequence shown here is derived from an EMBL/GenBank/DDBJ whole genome shotgun (WGS) entry which is preliminary data.</text>
</comment>
<dbReference type="OrthoDB" id="240436at2"/>
<accession>A0A5C5XF63</accession>
<evidence type="ECO:0000313" key="6">
    <source>
        <dbReference type="EMBL" id="TWT61434.1"/>
    </source>
</evidence>
<gene>
    <name evidence="6" type="ORF">Pan54_21700</name>
</gene>
<dbReference type="InterPro" id="IPR001547">
    <property type="entry name" value="Glyco_hydro_5"/>
</dbReference>
<dbReference type="GO" id="GO:0000272">
    <property type="term" value="P:polysaccharide catabolic process"/>
    <property type="evidence" value="ECO:0007669"/>
    <property type="project" value="InterPro"/>
</dbReference>
<keyword evidence="4" id="KW-0732">Signal</keyword>
<evidence type="ECO:0000313" key="7">
    <source>
        <dbReference type="Proteomes" id="UP000316095"/>
    </source>
</evidence>
<dbReference type="Proteomes" id="UP000316095">
    <property type="component" value="Unassembled WGS sequence"/>
</dbReference>
<name>A0A5C5XF63_9PLAN</name>
<reference evidence="6 7" key="1">
    <citation type="submission" date="2019-02" db="EMBL/GenBank/DDBJ databases">
        <title>Deep-cultivation of Planctomycetes and their phenomic and genomic characterization uncovers novel biology.</title>
        <authorList>
            <person name="Wiegand S."/>
            <person name="Jogler M."/>
            <person name="Boedeker C."/>
            <person name="Pinto D."/>
            <person name="Vollmers J."/>
            <person name="Rivas-Marin E."/>
            <person name="Kohn T."/>
            <person name="Peeters S.H."/>
            <person name="Heuer A."/>
            <person name="Rast P."/>
            <person name="Oberbeckmann S."/>
            <person name="Bunk B."/>
            <person name="Jeske O."/>
            <person name="Meyerdierks A."/>
            <person name="Storesund J.E."/>
            <person name="Kallscheuer N."/>
            <person name="Luecker S."/>
            <person name="Lage O.M."/>
            <person name="Pohl T."/>
            <person name="Merkel B.J."/>
            <person name="Hornburger P."/>
            <person name="Mueller R.-W."/>
            <person name="Bruemmer F."/>
            <person name="Labrenz M."/>
            <person name="Spormann A.M."/>
            <person name="Op Den Camp H."/>
            <person name="Overmann J."/>
            <person name="Amann R."/>
            <person name="Jetten M.S.M."/>
            <person name="Mascher T."/>
            <person name="Medema M.H."/>
            <person name="Devos D.P."/>
            <person name="Kaster A.-K."/>
            <person name="Ovreas L."/>
            <person name="Rohde M."/>
            <person name="Galperin M.Y."/>
            <person name="Jogler C."/>
        </authorList>
    </citation>
    <scope>NUCLEOTIDE SEQUENCE [LARGE SCALE GENOMIC DNA]</scope>
    <source>
        <strain evidence="6 7">Pan54</strain>
    </source>
</reference>
<feature type="signal peptide" evidence="4">
    <location>
        <begin position="1"/>
        <end position="19"/>
    </location>
</feature>
<dbReference type="SUPFAM" id="SSF51445">
    <property type="entry name" value="(Trans)glycosidases"/>
    <property type="match status" value="1"/>
</dbReference>
<keyword evidence="2 3" id="KW-0326">Glycosidase</keyword>
<dbReference type="GO" id="GO:0004553">
    <property type="term" value="F:hydrolase activity, hydrolyzing O-glycosyl compounds"/>
    <property type="evidence" value="ECO:0007669"/>
    <property type="project" value="InterPro"/>
</dbReference>
<keyword evidence="7" id="KW-1185">Reference proteome</keyword>
<organism evidence="6 7">
    <name type="scientific">Rubinisphaera italica</name>
    <dbReference type="NCBI Taxonomy" id="2527969"/>
    <lineage>
        <taxon>Bacteria</taxon>
        <taxon>Pseudomonadati</taxon>
        <taxon>Planctomycetota</taxon>
        <taxon>Planctomycetia</taxon>
        <taxon>Planctomycetales</taxon>
        <taxon>Planctomycetaceae</taxon>
        <taxon>Rubinisphaera</taxon>
    </lineage>
</organism>